<reference evidence="1 2" key="1">
    <citation type="submission" date="2015-06" db="EMBL/GenBank/DDBJ databases">
        <authorList>
            <person name="Xie B.-B."/>
            <person name="Rong J.-C."/>
            <person name="Qin Q.-L."/>
            <person name="Zhang Y.-Z."/>
        </authorList>
    </citation>
    <scope>NUCLEOTIDE SEQUENCE [LARGE SCALE GENOMIC DNA]</scope>
    <source>
        <strain evidence="1 2">JCM 20779</strain>
    </source>
</reference>
<dbReference type="EMBL" id="CP011924">
    <property type="protein sequence ID" value="ATD06798.1"/>
    <property type="molecule type" value="Genomic_DNA"/>
</dbReference>
<evidence type="ECO:0000313" key="1">
    <source>
        <dbReference type="EMBL" id="ATD06798.1"/>
    </source>
</evidence>
<gene>
    <name evidence="1" type="ORF">PPIS_a1710</name>
</gene>
<proteinExistence type="predicted"/>
<name>A0ABN5CB50_PSEO7</name>
<accession>A0ABN5CB50</accession>
<sequence>MNLNIAAPFAISVTSLILQPSRWLVSNFNTEFRVISLKAQAD</sequence>
<dbReference type="Proteomes" id="UP000016521">
    <property type="component" value="Chromosome I"/>
</dbReference>
<keyword evidence="2" id="KW-1185">Reference proteome</keyword>
<evidence type="ECO:0000313" key="2">
    <source>
        <dbReference type="Proteomes" id="UP000016521"/>
    </source>
</evidence>
<protein>
    <submittedName>
        <fullName evidence="1">Uncharacterized protein</fullName>
    </submittedName>
</protein>
<organism evidence="1 2">
    <name type="scientific">Pseudoalteromonas piscicida</name>
    <dbReference type="NCBI Taxonomy" id="43662"/>
    <lineage>
        <taxon>Bacteria</taxon>
        <taxon>Pseudomonadati</taxon>
        <taxon>Pseudomonadota</taxon>
        <taxon>Gammaproteobacteria</taxon>
        <taxon>Alteromonadales</taxon>
        <taxon>Pseudoalteromonadaceae</taxon>
        <taxon>Pseudoalteromonas</taxon>
    </lineage>
</organism>